<sequence length="413" mass="46213">MTGGRVALSGALAISLSPGTFAAKMNIRAEFQPDSSRPNHNTFVNKTPNNSGYCRYYPADCERRGIYSISAPVYFNNVATIFAHHADPRQGAMITVPGEWRTLTVTHAQTQETEEVRVRIIGFGTTMDTSPHTIHDLVPNASSWLDAYNKLWNGQRWSVAPPPCIGKSTALFDGKQFIFFWETPSVTTACGKQALYDIPYLIFRSLDFAYELQTPNPLQMSSGEYTGRITYTLGPYQDFDMGDVMVPRDTLLTLNFSLGVSHTLKVDVPPGGNHVELVPKGGWHQWMFQGRAPEKLYRDQTFLISASSRFKMNLQCQYVIGDTCALDNKKSHRVPLDLLVTLPNGLGREDGSAVNRQPLLLSGAGTQLFQPNYYVDKRQATLHFEIQKQHVKDMLFQEGTYAGNVVVIWDSEV</sequence>
<feature type="signal peptide" evidence="1">
    <location>
        <begin position="1"/>
        <end position="22"/>
    </location>
</feature>
<reference evidence="2 3" key="1">
    <citation type="submission" date="2015-02" db="EMBL/GenBank/DDBJ databases">
        <title>Pseudomonas helleri sp. nov. and Pseudomonas weihenstephanensis sp. nov., isolated from raw cows milk.</title>
        <authorList>
            <person name="von Neubeck M."/>
            <person name="Huptas C."/>
            <person name="Wenning M."/>
            <person name="Scherer S."/>
        </authorList>
    </citation>
    <scope>NUCLEOTIDE SEQUENCE [LARGE SCALE GENOMIC DNA]</scope>
    <source>
        <strain evidence="2 3">DSM 29166</strain>
    </source>
</reference>
<feature type="chain" id="PRO_5005274339" evidence="1">
    <location>
        <begin position="23"/>
        <end position="413"/>
    </location>
</feature>
<evidence type="ECO:0000256" key="1">
    <source>
        <dbReference type="SAM" id="SignalP"/>
    </source>
</evidence>
<dbReference type="Proteomes" id="UP000036325">
    <property type="component" value="Unassembled WGS sequence"/>
</dbReference>
<dbReference type="OrthoDB" id="6764591at2"/>
<comment type="caution">
    <text evidence="2">The sequence shown here is derived from an EMBL/GenBank/DDBJ whole genome shotgun (WGS) entry which is preliminary data.</text>
</comment>
<protein>
    <submittedName>
        <fullName evidence="2">Uncharacterized protein</fullName>
    </submittedName>
</protein>
<evidence type="ECO:0000313" key="3">
    <source>
        <dbReference type="Proteomes" id="UP000036325"/>
    </source>
</evidence>
<dbReference type="AlphaFoldDB" id="A0A0J6IDS6"/>
<dbReference type="EMBL" id="JYLF01000007">
    <property type="protein sequence ID" value="KMN12770.1"/>
    <property type="molecule type" value="Genomic_DNA"/>
</dbReference>
<name>A0A0J6IDS6_9PSED</name>
<dbReference type="PATRIC" id="fig|1608994.3.peg.4057"/>
<accession>A0A0J6IDS6</accession>
<dbReference type="STRING" id="1608994.TU86_16870"/>
<proteinExistence type="predicted"/>
<evidence type="ECO:0000313" key="2">
    <source>
        <dbReference type="EMBL" id="KMN12770.1"/>
    </source>
</evidence>
<keyword evidence="1" id="KW-0732">Signal</keyword>
<organism evidence="2 3">
    <name type="scientific">Pseudomonas weihenstephanensis</name>
    <dbReference type="NCBI Taxonomy" id="1608994"/>
    <lineage>
        <taxon>Bacteria</taxon>
        <taxon>Pseudomonadati</taxon>
        <taxon>Pseudomonadota</taxon>
        <taxon>Gammaproteobacteria</taxon>
        <taxon>Pseudomonadales</taxon>
        <taxon>Pseudomonadaceae</taxon>
        <taxon>Pseudomonas</taxon>
    </lineage>
</organism>
<gene>
    <name evidence="2" type="ORF">TU86_16870</name>
</gene>